<dbReference type="Proteomes" id="UP000007115">
    <property type="component" value="Unassembled WGS sequence"/>
</dbReference>
<dbReference type="CDD" id="cd00306">
    <property type="entry name" value="Peptidases_S8_S53"/>
    <property type="match status" value="1"/>
</dbReference>
<dbReference type="VEuPathDB" id="FungiDB:TRIVIDRAFT_37019"/>
<dbReference type="InterPro" id="IPR015500">
    <property type="entry name" value="Peptidase_S8_subtilisin-rel"/>
</dbReference>
<dbReference type="Pfam" id="PF00082">
    <property type="entry name" value="Peptidase_S8"/>
    <property type="match status" value="1"/>
</dbReference>
<feature type="domain" description="Peptidase S8/S53" evidence="7">
    <location>
        <begin position="565"/>
        <end position="817"/>
    </location>
</feature>
<dbReference type="PANTHER" id="PTHR43806:SF11">
    <property type="entry name" value="CEREVISIN-RELATED"/>
    <property type="match status" value="1"/>
</dbReference>
<feature type="active site" description="Charge relay system" evidence="5">
    <location>
        <position position="571"/>
    </location>
</feature>
<evidence type="ECO:0000256" key="2">
    <source>
        <dbReference type="ARBA" id="ARBA00022670"/>
    </source>
</evidence>
<dbReference type="eggNOG" id="KOG4266">
    <property type="taxonomic scope" value="Eukaryota"/>
</dbReference>
<proteinExistence type="inferred from homology"/>
<dbReference type="InParanoid" id="G9MNY2"/>
<comment type="similarity">
    <text evidence="1 5 6">Belongs to the peptidase S8 family.</text>
</comment>
<dbReference type="InterPro" id="IPR023828">
    <property type="entry name" value="Peptidase_S8_Ser-AS"/>
</dbReference>
<keyword evidence="2 5" id="KW-0645">Protease</keyword>
<evidence type="ECO:0000256" key="5">
    <source>
        <dbReference type="PROSITE-ProRule" id="PRU01240"/>
    </source>
</evidence>
<dbReference type="InterPro" id="IPR036852">
    <property type="entry name" value="Peptidase_S8/S53_dom_sf"/>
</dbReference>
<organism evidence="9 10">
    <name type="scientific">Hypocrea virens (strain Gv29-8 / FGSC 10586)</name>
    <name type="common">Gliocladium virens</name>
    <name type="synonym">Trichoderma virens</name>
    <dbReference type="NCBI Taxonomy" id="413071"/>
    <lineage>
        <taxon>Eukaryota</taxon>
        <taxon>Fungi</taxon>
        <taxon>Dikarya</taxon>
        <taxon>Ascomycota</taxon>
        <taxon>Pezizomycotina</taxon>
        <taxon>Sordariomycetes</taxon>
        <taxon>Hypocreomycetidae</taxon>
        <taxon>Hypocreales</taxon>
        <taxon>Hypocreaceae</taxon>
        <taxon>Trichoderma</taxon>
    </lineage>
</organism>
<evidence type="ECO:0000259" key="8">
    <source>
        <dbReference type="Pfam" id="PF24476"/>
    </source>
</evidence>
<sequence length="856" mass="95930">MASSSAPTDVLNGVQLLITASEAILGAARALRMEEKDGELKVFYADVTAYCAIVNSNWKRVSKAVYGVDADLIYRTLDHLESAIAPDIPDHFLREALPSASHHGKLRAFSRYWGERSDNNAILRYIRFGANMEERDQFIQLLAECEKELGVRYPENEYDWTLEELPTNENAGPSSFAVWNAAQSIFEVLVAYSNCDCIPTHEAQLRLGTHRKNTSGEANMDECLDFDMFLFMKQGWRETHVLMAKEIKESVVQFQANAPIKEPKGKKNGMRLKQLCEPIGRLEHRLNLKVTGGQIFKLQSKMSTFLIDRARSPITLEQFLRKGSHPFTEKTKRILAVMLSYAVLYLHDTQWLQPTWSSSHVLFLPTTSSSIPLQPFIQTHLISHSKSDWDSCISPEVTEPDGLDPDDLLVHRCPLLVTLAVMLMELYFAVPFDILAKQYGADLTDYTQSPISTPRYLDVILVYEACKGEIPESYQFHYAVKKCLDPATWEDEDENKLDSEALVSKIYQEVVKPLETELCQAYSEISTINLDEFAKTIDIANWGPIFRYREVYDRFIPQSPAPPSIRIAILDTGIDIRHPDIAARLENIQDRYNWIKEDGNMDRSVVFDQSGHGTFAASLILDYAPDAQLYVAKIADSEPSTASLIAKAINYAVSTWKVDIISMSFGFPACDMYDYQELEDALANAQAKRVLLFAAASNSGGRQGHAYPARDQNVIAIHATDTYGNPSTFSPTAIGHDDNFATVGQAIESAWPVDLCDKTSNPQSLQCKSGTSFATPIAAGIAAFLLMYAKIHFPGKANALKSRQRMQALLKQVAEKEVGQTLRGGYHFIDLSMNPDSLFGKPKDFIDATIRNILNT</sequence>
<keyword evidence="4 5" id="KW-0720">Serine protease</keyword>
<dbReference type="HOGENOM" id="CLU_014424_0_0_1"/>
<dbReference type="GO" id="GO:0004252">
    <property type="term" value="F:serine-type endopeptidase activity"/>
    <property type="evidence" value="ECO:0007669"/>
    <property type="project" value="UniProtKB-UniRule"/>
</dbReference>
<dbReference type="OrthoDB" id="4899029at2759"/>
<dbReference type="PROSITE" id="PS51892">
    <property type="entry name" value="SUBTILASE"/>
    <property type="match status" value="1"/>
</dbReference>
<dbReference type="AlphaFoldDB" id="G9MNY2"/>
<accession>G9MNY2</accession>
<dbReference type="InterPro" id="IPR050131">
    <property type="entry name" value="Peptidase_S8_subtilisin-like"/>
</dbReference>
<feature type="active site" description="Charge relay system" evidence="5">
    <location>
        <position position="612"/>
    </location>
</feature>
<comment type="caution">
    <text evidence="9">The sequence shown here is derived from an EMBL/GenBank/DDBJ whole genome shotgun (WGS) entry which is preliminary data.</text>
</comment>
<dbReference type="SUPFAM" id="SSF52743">
    <property type="entry name" value="Subtilisin-like"/>
    <property type="match status" value="1"/>
</dbReference>
<dbReference type="PROSITE" id="PS00138">
    <property type="entry name" value="SUBTILASE_SER"/>
    <property type="match status" value="1"/>
</dbReference>
<dbReference type="STRING" id="413071.G9MNY2"/>
<keyword evidence="10" id="KW-1185">Reference proteome</keyword>
<evidence type="ECO:0000256" key="4">
    <source>
        <dbReference type="ARBA" id="ARBA00022825"/>
    </source>
</evidence>
<dbReference type="PROSITE" id="PS00136">
    <property type="entry name" value="SUBTILASE_ASP"/>
    <property type="match status" value="1"/>
</dbReference>
<evidence type="ECO:0000256" key="1">
    <source>
        <dbReference type="ARBA" id="ARBA00011073"/>
    </source>
</evidence>
<dbReference type="InterPro" id="IPR056002">
    <property type="entry name" value="DUF7580"/>
</dbReference>
<dbReference type="EMBL" id="ABDF02000005">
    <property type="protein sequence ID" value="EHK23584.1"/>
    <property type="molecule type" value="Genomic_DNA"/>
</dbReference>
<evidence type="ECO:0000256" key="6">
    <source>
        <dbReference type="RuleBase" id="RU003355"/>
    </source>
</evidence>
<dbReference type="GO" id="GO:0006508">
    <property type="term" value="P:proteolysis"/>
    <property type="evidence" value="ECO:0007669"/>
    <property type="project" value="UniProtKB-KW"/>
</dbReference>
<evidence type="ECO:0000313" key="10">
    <source>
        <dbReference type="Proteomes" id="UP000007115"/>
    </source>
</evidence>
<reference evidence="9 10" key="1">
    <citation type="journal article" date="2011" name="Genome Biol.">
        <title>Comparative genome sequence analysis underscores mycoparasitism as the ancestral life style of Trichoderma.</title>
        <authorList>
            <person name="Kubicek C.P."/>
            <person name="Herrera-Estrella A."/>
            <person name="Seidl-Seiboth V."/>
            <person name="Martinez D.A."/>
            <person name="Druzhinina I.S."/>
            <person name="Thon M."/>
            <person name="Zeilinger S."/>
            <person name="Casas-Flores S."/>
            <person name="Horwitz B.A."/>
            <person name="Mukherjee P.K."/>
            <person name="Mukherjee M."/>
            <person name="Kredics L."/>
            <person name="Alcaraz L.D."/>
            <person name="Aerts A."/>
            <person name="Antal Z."/>
            <person name="Atanasova L."/>
            <person name="Cervantes-Badillo M.G."/>
            <person name="Challacombe J."/>
            <person name="Chertkov O."/>
            <person name="McCluskey K."/>
            <person name="Coulpier F."/>
            <person name="Deshpande N."/>
            <person name="von Doehren H."/>
            <person name="Ebbole D.J."/>
            <person name="Esquivel-Naranjo E.U."/>
            <person name="Fekete E."/>
            <person name="Flipphi M."/>
            <person name="Glaser F."/>
            <person name="Gomez-Rodriguez E.Y."/>
            <person name="Gruber S."/>
            <person name="Han C."/>
            <person name="Henrissat B."/>
            <person name="Hermosa R."/>
            <person name="Hernandez-Onate M."/>
            <person name="Karaffa L."/>
            <person name="Kosti I."/>
            <person name="Le Crom S."/>
            <person name="Lindquist E."/>
            <person name="Lucas S."/>
            <person name="Luebeck M."/>
            <person name="Luebeck P.S."/>
            <person name="Margeot A."/>
            <person name="Metz B."/>
            <person name="Misra M."/>
            <person name="Nevalainen H."/>
            <person name="Omann M."/>
            <person name="Packer N."/>
            <person name="Perrone G."/>
            <person name="Uresti-Rivera E.E."/>
            <person name="Salamov A."/>
            <person name="Schmoll M."/>
            <person name="Seiboth B."/>
            <person name="Shapiro H."/>
            <person name="Sukno S."/>
            <person name="Tamayo-Ramos J.A."/>
            <person name="Tisch D."/>
            <person name="Wiest A."/>
            <person name="Wilkinson H.H."/>
            <person name="Zhang M."/>
            <person name="Coutinho P.M."/>
            <person name="Kenerley C.M."/>
            <person name="Monte E."/>
            <person name="Baker S.E."/>
            <person name="Grigoriev I.V."/>
        </authorList>
    </citation>
    <scope>NUCLEOTIDE SEQUENCE [LARGE SCALE GENOMIC DNA]</scope>
    <source>
        <strain evidence="10">Gv29-8 / FGSC 10586</strain>
    </source>
</reference>
<feature type="active site" description="Charge relay system" evidence="5">
    <location>
        <position position="772"/>
    </location>
</feature>
<dbReference type="InterPro" id="IPR023827">
    <property type="entry name" value="Peptidase_S8_Asp-AS"/>
</dbReference>
<evidence type="ECO:0000256" key="3">
    <source>
        <dbReference type="ARBA" id="ARBA00022801"/>
    </source>
</evidence>
<gene>
    <name evidence="9" type="ORF">TRIVIDRAFT_37019</name>
</gene>
<protein>
    <submittedName>
        <fullName evidence="9">Uncharacterized protein</fullName>
    </submittedName>
</protein>
<keyword evidence="3 5" id="KW-0378">Hydrolase</keyword>
<feature type="domain" description="DUF7580" evidence="8">
    <location>
        <begin position="179"/>
        <end position="518"/>
    </location>
</feature>
<evidence type="ECO:0000313" key="9">
    <source>
        <dbReference type="EMBL" id="EHK23584.1"/>
    </source>
</evidence>
<name>G9MNY2_HYPVG</name>
<dbReference type="PANTHER" id="PTHR43806">
    <property type="entry name" value="PEPTIDASE S8"/>
    <property type="match status" value="1"/>
</dbReference>
<dbReference type="Gene3D" id="3.40.50.200">
    <property type="entry name" value="Peptidase S8/S53 domain"/>
    <property type="match status" value="1"/>
</dbReference>
<dbReference type="RefSeq" id="XP_013957798.1">
    <property type="nucleotide sequence ID" value="XM_014102323.1"/>
</dbReference>
<dbReference type="Pfam" id="PF24476">
    <property type="entry name" value="DUF7580"/>
    <property type="match status" value="1"/>
</dbReference>
<dbReference type="PRINTS" id="PR00723">
    <property type="entry name" value="SUBTILISIN"/>
</dbReference>
<dbReference type="GeneID" id="25793593"/>
<dbReference type="InterPro" id="IPR000209">
    <property type="entry name" value="Peptidase_S8/S53_dom"/>
</dbReference>
<dbReference type="OMA" id="GHAYPAR"/>
<evidence type="ECO:0000259" key="7">
    <source>
        <dbReference type="Pfam" id="PF00082"/>
    </source>
</evidence>